<dbReference type="GO" id="GO:0042545">
    <property type="term" value="P:cell wall modification"/>
    <property type="evidence" value="ECO:0007669"/>
    <property type="project" value="InterPro"/>
</dbReference>
<dbReference type="Proteomes" id="UP000075243">
    <property type="component" value="Chromosome 2"/>
</dbReference>
<dbReference type="GO" id="GO:0030599">
    <property type="term" value="F:pectinesterase activity"/>
    <property type="evidence" value="ECO:0007669"/>
    <property type="project" value="UniProtKB-EC"/>
</dbReference>
<comment type="pathway">
    <text evidence="2">Glycan metabolism; pectin degradation; 2-dehydro-3-deoxy-D-gluconate from pectin: step 1/5.</text>
</comment>
<evidence type="ECO:0000256" key="6">
    <source>
        <dbReference type="ARBA" id="ARBA00022801"/>
    </source>
</evidence>
<evidence type="ECO:0000313" key="13">
    <source>
        <dbReference type="Proteomes" id="UP000075243"/>
    </source>
</evidence>
<dbReference type="PANTHER" id="PTHR31321:SF120">
    <property type="entry name" value="PECTINESTERASE 52-RELATED"/>
    <property type="match status" value="1"/>
</dbReference>
<evidence type="ECO:0000313" key="12">
    <source>
        <dbReference type="EMBL" id="KYP73448.1"/>
    </source>
</evidence>
<evidence type="ECO:0000259" key="11">
    <source>
        <dbReference type="Pfam" id="PF01095"/>
    </source>
</evidence>
<feature type="domain" description="Pectinesterase catalytic" evidence="11">
    <location>
        <begin position="7"/>
        <end position="140"/>
    </location>
</feature>
<dbReference type="SUPFAM" id="SSF51126">
    <property type="entry name" value="Pectin lyase-like"/>
    <property type="match status" value="2"/>
</dbReference>
<dbReference type="Pfam" id="PF01095">
    <property type="entry name" value="Pectinesterase"/>
    <property type="match status" value="2"/>
</dbReference>
<evidence type="ECO:0000256" key="4">
    <source>
        <dbReference type="ARBA" id="ARBA00013229"/>
    </source>
</evidence>
<evidence type="ECO:0000256" key="10">
    <source>
        <dbReference type="ARBA" id="ARBA00057335"/>
    </source>
</evidence>
<dbReference type="Gramene" id="C.cajan_05924.t">
    <property type="protein sequence ID" value="C.cajan_05924.t"/>
    <property type="gene ID" value="C.cajan_05924"/>
</dbReference>
<evidence type="ECO:0000256" key="3">
    <source>
        <dbReference type="ARBA" id="ARBA00008891"/>
    </source>
</evidence>
<feature type="domain" description="Pectinesterase catalytic" evidence="11">
    <location>
        <begin position="157"/>
        <end position="439"/>
    </location>
</feature>
<sequence>ISESITPAVAVTIYGDKSFILRCSFIGYQDTLFDAEGRHYYKNCYIQGEIDFIFGGGQSYFENCSLNATGRNKDLPGFVTAQARDSPNNPSGFVFEGGSLVGNGAVNLGRAWRTYSRVIFHKTYFSSVVTPQGWNNFGHDGQDKAIDCGGKDVSYTITVGSSGKVTFKTIQAAIDSVKNNNNQWVKIHIKAGSYIEKVHIPIEKPCIILEGEGSQNTIISFSDNKGTSSSATFVSSPPNVVMSDITFQNTYNVNNKTQKVSPAVAALIQGDKSFIFRCSFIGYQDTLFDAYGRHYYKDCYIQGEVDFIFGRAQSYYENCLLNATGRNLPGFVTAQGRDSPDSPSGFVFEGGSLVGNDKVNLGRAWRAYSRVIFHNTNFSSVVTPQGWNSFGRAGQESKITYAEVDCKGPGADTSKRVPWLKKLTPSQLEEFSLASFINKDNWLDNLPVISK</sequence>
<comment type="subcellular location">
    <subcellularLocation>
        <location evidence="1">Secreted</location>
        <location evidence="1">Cell wall</location>
    </subcellularLocation>
</comment>
<dbReference type="AlphaFoldDB" id="A0A151U2J1"/>
<accession>A0A151U2J1</accession>
<evidence type="ECO:0000256" key="7">
    <source>
        <dbReference type="ARBA" id="ARBA00023085"/>
    </source>
</evidence>
<dbReference type="EC" id="3.1.1.11" evidence="4"/>
<keyword evidence="5" id="KW-0134">Cell wall</keyword>
<dbReference type="Gene3D" id="2.160.20.10">
    <property type="entry name" value="Single-stranded right-handed beta-helix, Pectin lyase-like"/>
    <property type="match status" value="2"/>
</dbReference>
<keyword evidence="6" id="KW-0378">Hydrolase</keyword>
<dbReference type="InterPro" id="IPR000070">
    <property type="entry name" value="Pectinesterase_cat"/>
</dbReference>
<protein>
    <recommendedName>
        <fullName evidence="4">pectinesterase</fullName>
        <ecNumber evidence="4">3.1.1.11</ecNumber>
    </recommendedName>
</protein>
<dbReference type="EMBL" id="CM003604">
    <property type="protein sequence ID" value="KYP73448.1"/>
    <property type="molecule type" value="Genomic_DNA"/>
</dbReference>
<keyword evidence="5" id="KW-0964">Secreted</keyword>
<keyword evidence="7" id="KW-0063">Aspartyl esterase</keyword>
<dbReference type="InterPro" id="IPR011050">
    <property type="entry name" value="Pectin_lyase_fold/virulence"/>
</dbReference>
<evidence type="ECO:0000256" key="2">
    <source>
        <dbReference type="ARBA" id="ARBA00005184"/>
    </source>
</evidence>
<evidence type="ECO:0000256" key="8">
    <source>
        <dbReference type="ARBA" id="ARBA00023180"/>
    </source>
</evidence>
<evidence type="ECO:0000256" key="5">
    <source>
        <dbReference type="ARBA" id="ARBA00022512"/>
    </source>
</evidence>
<keyword evidence="8" id="KW-0325">Glycoprotein</keyword>
<comment type="function">
    <text evidence="10">Acts in the modification of cell walls via demethylesterification of cell wall pectin.</text>
</comment>
<organism evidence="12 13">
    <name type="scientific">Cajanus cajan</name>
    <name type="common">Pigeon pea</name>
    <name type="synonym">Cajanus indicus</name>
    <dbReference type="NCBI Taxonomy" id="3821"/>
    <lineage>
        <taxon>Eukaryota</taxon>
        <taxon>Viridiplantae</taxon>
        <taxon>Streptophyta</taxon>
        <taxon>Embryophyta</taxon>
        <taxon>Tracheophyta</taxon>
        <taxon>Spermatophyta</taxon>
        <taxon>Magnoliopsida</taxon>
        <taxon>eudicotyledons</taxon>
        <taxon>Gunneridae</taxon>
        <taxon>Pentapetalae</taxon>
        <taxon>rosids</taxon>
        <taxon>fabids</taxon>
        <taxon>Fabales</taxon>
        <taxon>Fabaceae</taxon>
        <taxon>Papilionoideae</taxon>
        <taxon>50 kb inversion clade</taxon>
        <taxon>NPAAA clade</taxon>
        <taxon>indigoferoid/millettioid clade</taxon>
        <taxon>Phaseoleae</taxon>
        <taxon>Cajanus</taxon>
    </lineage>
</organism>
<dbReference type="UniPathway" id="UPA00545">
    <property type="reaction ID" value="UER00823"/>
</dbReference>
<dbReference type="FunFam" id="2.160.20.10:FF:000013">
    <property type="entry name" value="Pectinesterase"/>
    <property type="match status" value="1"/>
</dbReference>
<comment type="similarity">
    <text evidence="3">Belongs to the pectinesterase family.</text>
</comment>
<dbReference type="InterPro" id="IPR012334">
    <property type="entry name" value="Pectin_lyas_fold"/>
</dbReference>
<evidence type="ECO:0000256" key="1">
    <source>
        <dbReference type="ARBA" id="ARBA00004191"/>
    </source>
</evidence>
<dbReference type="PANTHER" id="PTHR31321">
    <property type="entry name" value="ACYL-COA THIOESTER HYDROLASE YBHC-RELATED"/>
    <property type="match status" value="1"/>
</dbReference>
<dbReference type="STRING" id="3821.A0A151U2J1"/>
<proteinExistence type="inferred from homology"/>
<comment type="catalytic activity">
    <reaction evidence="9">
        <text>[(1-&gt;4)-alpha-D-galacturonosyl methyl ester](n) + n H2O = [(1-&gt;4)-alpha-D-galacturonosyl](n) + n methanol + n H(+)</text>
        <dbReference type="Rhea" id="RHEA:22380"/>
        <dbReference type="Rhea" id="RHEA-COMP:14570"/>
        <dbReference type="Rhea" id="RHEA-COMP:14573"/>
        <dbReference type="ChEBI" id="CHEBI:15377"/>
        <dbReference type="ChEBI" id="CHEBI:15378"/>
        <dbReference type="ChEBI" id="CHEBI:17790"/>
        <dbReference type="ChEBI" id="CHEBI:140522"/>
        <dbReference type="ChEBI" id="CHEBI:140523"/>
        <dbReference type="EC" id="3.1.1.11"/>
    </reaction>
</comment>
<dbReference type="GO" id="GO:0045490">
    <property type="term" value="P:pectin catabolic process"/>
    <property type="evidence" value="ECO:0007669"/>
    <property type="project" value="UniProtKB-UniPathway"/>
</dbReference>
<evidence type="ECO:0000256" key="9">
    <source>
        <dbReference type="ARBA" id="ARBA00047928"/>
    </source>
</evidence>
<gene>
    <name evidence="12" type="ORF">KK1_006073</name>
</gene>
<name>A0A151U2J1_CAJCA</name>
<feature type="non-terminal residue" evidence="12">
    <location>
        <position position="1"/>
    </location>
</feature>
<reference evidence="12 13" key="1">
    <citation type="journal article" date="2012" name="Nat. Biotechnol.">
        <title>Draft genome sequence of pigeonpea (Cajanus cajan), an orphan legume crop of resource-poor farmers.</title>
        <authorList>
            <person name="Varshney R.K."/>
            <person name="Chen W."/>
            <person name="Li Y."/>
            <person name="Bharti A.K."/>
            <person name="Saxena R.K."/>
            <person name="Schlueter J.A."/>
            <person name="Donoghue M.T."/>
            <person name="Azam S."/>
            <person name="Fan G."/>
            <person name="Whaley A.M."/>
            <person name="Farmer A.D."/>
            <person name="Sheridan J."/>
            <person name="Iwata A."/>
            <person name="Tuteja R."/>
            <person name="Penmetsa R.V."/>
            <person name="Wu W."/>
            <person name="Upadhyaya H.D."/>
            <person name="Yang S.P."/>
            <person name="Shah T."/>
            <person name="Saxena K.B."/>
            <person name="Michael T."/>
            <person name="McCombie W.R."/>
            <person name="Yang B."/>
            <person name="Zhang G."/>
            <person name="Yang H."/>
            <person name="Wang J."/>
            <person name="Spillane C."/>
            <person name="Cook D.R."/>
            <person name="May G.D."/>
            <person name="Xu X."/>
            <person name="Jackson S.A."/>
        </authorList>
    </citation>
    <scope>NUCLEOTIDE SEQUENCE [LARGE SCALE GENOMIC DNA]</scope>
    <source>
        <strain evidence="13">cv. Asha</strain>
    </source>
</reference>
<keyword evidence="13" id="KW-1185">Reference proteome</keyword>
<dbReference type="OMA" id="HEMETPL"/>